<keyword evidence="2" id="KW-1185">Reference proteome</keyword>
<dbReference type="EMBL" id="CAXAMN010023428">
    <property type="protein sequence ID" value="CAK9077529.1"/>
    <property type="molecule type" value="Genomic_DNA"/>
</dbReference>
<sequence length="342" mass="38752">MRSARATHCESWPRLIRVHWCWGGCAADWFAQVLHAHTSEEAQGFTSGWTAKLASYRGRNPARDFFRNTKLPVEPVNVTVIAKMPNGKDGELVVPVILPHLLVDYLVSECHLPIDNVRVRQYWSHMEAFQDTVAVSTRAFRQAAGMPIVPLCLYGDEAQIGLQNAPMNKVLGMNLSFPLFRPKATRLSRFMLFCVDSEQISSIEKTIFPILHRLTESLNHLTDHGIDGRRFICTELRGDQVWFRQLFRHQSYWIAKKVCFRCQACTDIDTLDYTDLGVLSSGWASTLRTTAQFVANEIPQGEEQCFLRGLSFFEVSLLKGCTLHILNLGMLAISNGSVLNFD</sequence>
<evidence type="ECO:0000313" key="2">
    <source>
        <dbReference type="Proteomes" id="UP001642484"/>
    </source>
</evidence>
<evidence type="ECO:0000313" key="1">
    <source>
        <dbReference type="EMBL" id="CAK9077529.1"/>
    </source>
</evidence>
<dbReference type="Proteomes" id="UP001642484">
    <property type="component" value="Unassembled WGS sequence"/>
</dbReference>
<comment type="caution">
    <text evidence="1">The sequence shown here is derived from an EMBL/GenBank/DDBJ whole genome shotgun (WGS) entry which is preliminary data.</text>
</comment>
<proteinExistence type="predicted"/>
<gene>
    <name evidence="1" type="ORF">CCMP2556_LOCUS38229</name>
</gene>
<name>A0ABP0PRQ5_9DINO</name>
<organism evidence="1 2">
    <name type="scientific">Durusdinium trenchii</name>
    <dbReference type="NCBI Taxonomy" id="1381693"/>
    <lineage>
        <taxon>Eukaryota</taxon>
        <taxon>Sar</taxon>
        <taxon>Alveolata</taxon>
        <taxon>Dinophyceae</taxon>
        <taxon>Suessiales</taxon>
        <taxon>Symbiodiniaceae</taxon>
        <taxon>Durusdinium</taxon>
    </lineage>
</organism>
<protein>
    <submittedName>
        <fullName evidence="1">Uncharacterized protein</fullName>
    </submittedName>
</protein>
<accession>A0ABP0PRQ5</accession>
<reference evidence="1 2" key="1">
    <citation type="submission" date="2024-02" db="EMBL/GenBank/DDBJ databases">
        <authorList>
            <person name="Chen Y."/>
            <person name="Shah S."/>
            <person name="Dougan E. K."/>
            <person name="Thang M."/>
            <person name="Chan C."/>
        </authorList>
    </citation>
    <scope>NUCLEOTIDE SEQUENCE [LARGE SCALE GENOMIC DNA]</scope>
</reference>